<feature type="region of interest" description="Disordered" evidence="1">
    <location>
        <begin position="1"/>
        <end position="102"/>
    </location>
</feature>
<organism evidence="3 4">
    <name type="scientific">Polarella glacialis</name>
    <name type="common">Dinoflagellate</name>
    <dbReference type="NCBI Taxonomy" id="89957"/>
    <lineage>
        <taxon>Eukaryota</taxon>
        <taxon>Sar</taxon>
        <taxon>Alveolata</taxon>
        <taxon>Dinophyceae</taxon>
        <taxon>Suessiales</taxon>
        <taxon>Suessiaceae</taxon>
        <taxon>Polarella</taxon>
    </lineage>
</organism>
<protein>
    <submittedName>
        <fullName evidence="3">Uncharacterized protein</fullName>
    </submittedName>
</protein>
<dbReference type="AlphaFoldDB" id="A0A813KXB7"/>
<keyword evidence="2" id="KW-0472">Membrane</keyword>
<proteinExistence type="predicted"/>
<reference evidence="3" key="1">
    <citation type="submission" date="2021-02" db="EMBL/GenBank/DDBJ databases">
        <authorList>
            <person name="Dougan E. K."/>
            <person name="Rhodes N."/>
            <person name="Thang M."/>
            <person name="Chan C."/>
        </authorList>
    </citation>
    <scope>NUCLEOTIDE SEQUENCE</scope>
</reference>
<gene>
    <name evidence="3" type="ORF">PGLA2088_LOCUS39422</name>
</gene>
<accession>A0A813KXB7</accession>
<evidence type="ECO:0000313" key="4">
    <source>
        <dbReference type="Proteomes" id="UP000626109"/>
    </source>
</evidence>
<keyword evidence="2" id="KW-0812">Transmembrane</keyword>
<dbReference type="EMBL" id="CAJNNW010033113">
    <property type="protein sequence ID" value="CAE8717181.1"/>
    <property type="molecule type" value="Genomic_DNA"/>
</dbReference>
<keyword evidence="2" id="KW-1133">Transmembrane helix</keyword>
<sequence>MAEIEEESEQSPVSEYLQESLRSGTLRPTAVADSPNQKPRITKKVAGQGATRNFRSSSNSRLASAATATTTTTTRLDSKVKAGASCRMPQLSRSNSGPQISRPMKAHNNTTTTNNNINNFSNNNKRTSGLRGGGLVPCSETSRAGPAAAERVADEVLIDTTTTTTTTTARTARTTTTWKEQQKGAEDLNFRAGNVVKARCTIFVGAQQVTLLQFVLLLLFVWCLFCWYLWLFPKQL</sequence>
<evidence type="ECO:0000256" key="2">
    <source>
        <dbReference type="SAM" id="Phobius"/>
    </source>
</evidence>
<evidence type="ECO:0000256" key="1">
    <source>
        <dbReference type="SAM" id="MobiDB-lite"/>
    </source>
</evidence>
<evidence type="ECO:0000313" key="3">
    <source>
        <dbReference type="EMBL" id="CAE8717181.1"/>
    </source>
</evidence>
<dbReference type="Proteomes" id="UP000626109">
    <property type="component" value="Unassembled WGS sequence"/>
</dbReference>
<feature type="compositionally biased region" description="Low complexity" evidence="1">
    <location>
        <begin position="50"/>
        <end position="75"/>
    </location>
</feature>
<comment type="caution">
    <text evidence="3">The sequence shown here is derived from an EMBL/GenBank/DDBJ whole genome shotgun (WGS) entry which is preliminary data.</text>
</comment>
<name>A0A813KXB7_POLGL</name>
<feature type="transmembrane region" description="Helical" evidence="2">
    <location>
        <begin position="211"/>
        <end position="231"/>
    </location>
</feature>